<evidence type="ECO:0000313" key="1">
    <source>
        <dbReference type="EMBL" id="QCT42306.1"/>
    </source>
</evidence>
<organism evidence="1 2">
    <name type="scientific">Candidatus Nanosynbacter featherlites</name>
    <dbReference type="NCBI Taxonomy" id="2572088"/>
    <lineage>
        <taxon>Bacteria</taxon>
        <taxon>Candidatus Saccharimonadota</taxon>
        <taxon>Candidatus Saccharimonadia</taxon>
        <taxon>Candidatus Nanosynbacterales</taxon>
        <taxon>Candidatus Nanosynbacteraceae</taxon>
        <taxon>Candidatus Nanosynbacter</taxon>
    </lineage>
</organism>
<dbReference type="KEGG" id="nft:FBF37_02390"/>
<accession>A0A4V1GDM5</accession>
<reference evidence="1 2" key="1">
    <citation type="submission" date="2019-04" db="EMBL/GenBank/DDBJ databases">
        <title>Saccharibacteria TM7 genomes.</title>
        <authorList>
            <person name="Bor B."/>
            <person name="He X."/>
            <person name="Chen T."/>
            <person name="Dewhirst F.E."/>
        </authorList>
    </citation>
    <scope>NUCLEOTIDE SEQUENCE [LARGE SCALE GENOMIC DNA]</scope>
    <source>
        <strain evidence="1 2">BB001</strain>
    </source>
</reference>
<name>A0A4V1GDM5_9BACT</name>
<dbReference type="OrthoDB" id="9964422at2"/>
<dbReference type="EMBL" id="CP040004">
    <property type="protein sequence ID" value="QCT42306.1"/>
    <property type="molecule type" value="Genomic_DNA"/>
</dbReference>
<proteinExistence type="predicted"/>
<protein>
    <submittedName>
        <fullName evidence="1">Uncharacterized protein</fullName>
    </submittedName>
</protein>
<sequence>MDTTDICLAFPGIGAFMFSLDESIKESLAGRPAEQQSQILRNLERQITAFLALECSGILAPYTGLSEEIDDLLAECSRKTGQRLAACDF</sequence>
<dbReference type="AlphaFoldDB" id="A0A4V1GDM5"/>
<dbReference type="RefSeq" id="WP_138079130.1">
    <property type="nucleotide sequence ID" value="NZ_CP040004.1"/>
</dbReference>
<gene>
    <name evidence="1" type="ORF">FBF37_02390</name>
</gene>
<dbReference type="Proteomes" id="UP000310639">
    <property type="component" value="Chromosome"/>
</dbReference>
<evidence type="ECO:0000313" key="2">
    <source>
        <dbReference type="Proteomes" id="UP000310639"/>
    </source>
</evidence>
<keyword evidence="2" id="KW-1185">Reference proteome</keyword>